<evidence type="ECO:0000313" key="4">
    <source>
        <dbReference type="Proteomes" id="UP000309984"/>
    </source>
</evidence>
<gene>
    <name evidence="3" type="ORF">C1S79_01045</name>
</gene>
<sequence length="120" mass="13902">MTYAAERFWWEPQQRRPTREEIDAAGDAFRKAHGLDDDDDDDWSFEDEPPEPDPIAADVFGGISRRALAQARDDLDSAKKQYEQAVRQARANGWTWAEIGRIMGVSRQVLHKRFRNRPSD</sequence>
<proteinExistence type="predicted"/>
<protein>
    <submittedName>
        <fullName evidence="3">Uncharacterized protein</fullName>
    </submittedName>
</protein>
<feature type="compositionally biased region" description="Acidic residues" evidence="2">
    <location>
        <begin position="36"/>
        <end position="51"/>
    </location>
</feature>
<dbReference type="RefSeq" id="WP_138247629.1">
    <property type="nucleotide sequence ID" value="NZ_AP022616.1"/>
</dbReference>
<feature type="coiled-coil region" evidence="1">
    <location>
        <begin position="65"/>
        <end position="92"/>
    </location>
</feature>
<feature type="region of interest" description="Disordered" evidence="2">
    <location>
        <begin position="1"/>
        <end position="58"/>
    </location>
</feature>
<accession>A0A7I7ZQB2</accession>
<comment type="caution">
    <text evidence="3">The sequence shown here is derived from an EMBL/GenBank/DDBJ whole genome shotgun (WGS) entry which is preliminary data.</text>
</comment>
<feature type="compositionally biased region" description="Basic and acidic residues" evidence="2">
    <location>
        <begin position="13"/>
        <end position="35"/>
    </location>
</feature>
<dbReference type="EMBL" id="POTM01000003">
    <property type="protein sequence ID" value="TLH81021.1"/>
    <property type="molecule type" value="Genomic_DNA"/>
</dbReference>
<evidence type="ECO:0000256" key="1">
    <source>
        <dbReference type="SAM" id="Coils"/>
    </source>
</evidence>
<name>A0A7I7ZQB2_9MYCO</name>
<organism evidence="3 4">
    <name type="scientific">Mycolicibacterium phocaicum</name>
    <dbReference type="NCBI Taxonomy" id="319706"/>
    <lineage>
        <taxon>Bacteria</taxon>
        <taxon>Bacillati</taxon>
        <taxon>Actinomycetota</taxon>
        <taxon>Actinomycetes</taxon>
        <taxon>Mycobacteriales</taxon>
        <taxon>Mycobacteriaceae</taxon>
        <taxon>Mycolicibacterium</taxon>
    </lineage>
</organism>
<keyword evidence="1" id="KW-0175">Coiled coil</keyword>
<reference evidence="3 4" key="1">
    <citation type="submission" date="2018-01" db="EMBL/GenBank/DDBJ databases">
        <title>Comparative genomics of Mycobacterium mucogenicum and Mycobacterium neoaurum clade members emphasizing tRNA and non-coding RNA.</title>
        <authorList>
            <person name="Behra P.R.K."/>
            <person name="Pettersson B.M.F."/>
            <person name="Das S."/>
            <person name="Dasgupta S."/>
            <person name="Kirsebom L.A."/>
        </authorList>
    </citation>
    <scope>NUCLEOTIDE SEQUENCE [LARGE SCALE GENOMIC DNA]</scope>
    <source>
        <strain evidence="3 4">DSM 45104</strain>
    </source>
</reference>
<dbReference type="Proteomes" id="UP000309984">
    <property type="component" value="Unassembled WGS sequence"/>
</dbReference>
<evidence type="ECO:0000256" key="2">
    <source>
        <dbReference type="SAM" id="MobiDB-lite"/>
    </source>
</evidence>
<evidence type="ECO:0000313" key="3">
    <source>
        <dbReference type="EMBL" id="TLH81021.1"/>
    </source>
</evidence>
<dbReference type="AlphaFoldDB" id="A0A7I7ZQB2"/>
<keyword evidence="4" id="KW-1185">Reference proteome</keyword>